<protein>
    <submittedName>
        <fullName evidence="1">Uncharacterized protein</fullName>
    </submittedName>
</protein>
<keyword evidence="2" id="KW-1185">Reference proteome</keyword>
<dbReference type="Proteomes" id="UP000664032">
    <property type="component" value="Unassembled WGS sequence"/>
</dbReference>
<comment type="caution">
    <text evidence="1">The sequence shown here is derived from an EMBL/GenBank/DDBJ whole genome shotgun (WGS) entry which is preliminary data.</text>
</comment>
<reference evidence="1" key="1">
    <citation type="submission" date="2021-10" db="EMBL/GenBank/DDBJ databases">
        <title>Psilocybe cubensis genome.</title>
        <authorList>
            <person name="Mckernan K.J."/>
            <person name="Crawford S."/>
            <person name="Trippe A."/>
            <person name="Kane L.T."/>
            <person name="Mclaughlin S."/>
        </authorList>
    </citation>
    <scope>NUCLEOTIDE SEQUENCE</scope>
    <source>
        <strain evidence="1">MGC-MH-2018</strain>
    </source>
</reference>
<dbReference type="EMBL" id="JAFIQS020000012">
    <property type="protein sequence ID" value="KAH9475496.1"/>
    <property type="molecule type" value="Genomic_DNA"/>
</dbReference>
<name>A0ACB8GJV9_PSICU</name>
<organism evidence="1 2">
    <name type="scientific">Psilocybe cubensis</name>
    <name type="common">Psychedelic mushroom</name>
    <name type="synonym">Stropharia cubensis</name>
    <dbReference type="NCBI Taxonomy" id="181762"/>
    <lineage>
        <taxon>Eukaryota</taxon>
        <taxon>Fungi</taxon>
        <taxon>Dikarya</taxon>
        <taxon>Basidiomycota</taxon>
        <taxon>Agaricomycotina</taxon>
        <taxon>Agaricomycetes</taxon>
        <taxon>Agaricomycetidae</taxon>
        <taxon>Agaricales</taxon>
        <taxon>Agaricineae</taxon>
        <taxon>Strophariaceae</taxon>
        <taxon>Psilocybe</taxon>
    </lineage>
</organism>
<evidence type="ECO:0000313" key="1">
    <source>
        <dbReference type="EMBL" id="KAH9475496.1"/>
    </source>
</evidence>
<evidence type="ECO:0000313" key="2">
    <source>
        <dbReference type="Proteomes" id="UP000664032"/>
    </source>
</evidence>
<proteinExistence type="predicted"/>
<sequence length="703" mass="78893">MSLAYTTRVADGVDFAYRDSGAPPNKQDYCTCIIIHGHTFHSAVFLPMIEAAHSVGYRVIAPNRRLYPGSTTYTKQEVEALESGTPDEIERAWTQQGGYLLSFVDNMIQEHDLNEVILIGWSMGSGFLSATVCSMPTFAADAKARLRRHVKGLIWWDPPSQIHGIRDPPSGGWLPLLDQNLPPELRGKVFAEWVMQYFPHANLKEKDCSNLIYKNTTQTKPATYSNFSFEEVLGKIDITAGQRGDNTVSGSSDFVPGRILFERTFLDKETRKEWGDIQFSVLYGEESPWNVVWAVWEIERLTEKAELPVYFKSIAGANHFTMQDNVAGTYDAFIQCIQASMDKGHKESVVQLSRLFLQLLFFGYCASSMSSMYTTRIADGVEFAYRDSGAPASKTNYITIIAIHGHTFHSAIFLPMVEAASSLGCRFIAPDRRLYPGSTPYTIEETQAFKSDSPADVVGAYLKQGEYLLSFVDKMIQQHDLKEVIVTGWSMGAAFLSAMVCSMSTFPVDAKARLVRHIKGLIWWDLPAQNHGLPDPPSGGWVLLHDEEIPLEQRGQAFVGWVTQYFPHPDLHKRDCTRLIYQNTTQLKPATYSDFSVEQLLSKIDVTGGPSGDDALTGGPAFQPGRILFDRTFLNEETRREWGNTLFSVLYGEETPWPIVWAGWEIEAITEKAGVPVIVKSMAGANHFVSFWQWHVPSKLIHN</sequence>
<accession>A0ACB8GJV9</accession>
<gene>
    <name evidence="1" type="ORF">JR316_0012608</name>
</gene>